<comment type="caution">
    <text evidence="1">The sequence shown here is derived from an EMBL/GenBank/DDBJ whole genome shotgun (WGS) entry which is preliminary data.</text>
</comment>
<gene>
    <name evidence="1" type="ORF">J2X01_001984</name>
</gene>
<name>A0ABU1UC42_9MICC</name>
<dbReference type="RefSeq" id="WP_310056337.1">
    <property type="nucleotide sequence ID" value="NZ_JAVDVQ010000006.1"/>
</dbReference>
<sequence>MGDVWIRTADQGLIRAAKVTEIRTSRGSVHEETGYAVTVVAGGKAFHVIDDSELVGAQAERLDYARRLQDALLLAMDAARGAEAPMVISYEKDREGWMLTPTSYLARNFPPLSYAKD</sequence>
<protein>
    <submittedName>
        <fullName evidence="1">Uncharacterized protein</fullName>
    </submittedName>
</protein>
<reference evidence="1 2" key="1">
    <citation type="submission" date="2023-07" db="EMBL/GenBank/DDBJ databases">
        <title>Sorghum-associated microbial communities from plants grown in Nebraska, USA.</title>
        <authorList>
            <person name="Schachtman D."/>
        </authorList>
    </citation>
    <scope>NUCLEOTIDE SEQUENCE [LARGE SCALE GENOMIC DNA]</scope>
    <source>
        <strain evidence="1 2">BE167</strain>
    </source>
</reference>
<dbReference type="EMBL" id="JAVDVQ010000006">
    <property type="protein sequence ID" value="MDR7082695.1"/>
    <property type="molecule type" value="Genomic_DNA"/>
</dbReference>
<organism evidence="1 2">
    <name type="scientific">Arthrobacter ginsengisoli</name>
    <dbReference type="NCBI Taxonomy" id="1356565"/>
    <lineage>
        <taxon>Bacteria</taxon>
        <taxon>Bacillati</taxon>
        <taxon>Actinomycetota</taxon>
        <taxon>Actinomycetes</taxon>
        <taxon>Micrococcales</taxon>
        <taxon>Micrococcaceae</taxon>
        <taxon>Arthrobacter</taxon>
    </lineage>
</organism>
<proteinExistence type="predicted"/>
<evidence type="ECO:0000313" key="2">
    <source>
        <dbReference type="Proteomes" id="UP001252243"/>
    </source>
</evidence>
<evidence type="ECO:0000313" key="1">
    <source>
        <dbReference type="EMBL" id="MDR7082695.1"/>
    </source>
</evidence>
<keyword evidence="2" id="KW-1185">Reference proteome</keyword>
<dbReference type="Proteomes" id="UP001252243">
    <property type="component" value="Unassembled WGS sequence"/>
</dbReference>
<accession>A0ABU1UC42</accession>